<feature type="domain" description="DUF4371" evidence="2">
    <location>
        <begin position="12"/>
        <end position="248"/>
    </location>
</feature>
<evidence type="ECO:0000259" key="2">
    <source>
        <dbReference type="Pfam" id="PF14291"/>
    </source>
</evidence>
<dbReference type="InterPro" id="IPR012337">
    <property type="entry name" value="RNaseH-like_sf"/>
</dbReference>
<evidence type="ECO:0000313" key="3">
    <source>
        <dbReference type="EMBL" id="CAK6974447.1"/>
    </source>
</evidence>
<dbReference type="PANTHER" id="PTHR45749:SF37">
    <property type="entry name" value="OS05G0311600 PROTEIN"/>
    <property type="match status" value="1"/>
</dbReference>
<dbReference type="InterPro" id="IPR008906">
    <property type="entry name" value="HATC_C_dom"/>
</dbReference>
<dbReference type="EMBL" id="CAWUFR010000258">
    <property type="protein sequence ID" value="CAK6974447.1"/>
    <property type="molecule type" value="Genomic_DNA"/>
</dbReference>
<dbReference type="PANTHER" id="PTHR45749">
    <property type="match status" value="1"/>
</dbReference>
<organism evidence="3 4">
    <name type="scientific">Scomber scombrus</name>
    <name type="common">Atlantic mackerel</name>
    <name type="synonym">Scomber vernalis</name>
    <dbReference type="NCBI Taxonomy" id="13677"/>
    <lineage>
        <taxon>Eukaryota</taxon>
        <taxon>Metazoa</taxon>
        <taxon>Chordata</taxon>
        <taxon>Craniata</taxon>
        <taxon>Vertebrata</taxon>
        <taxon>Euteleostomi</taxon>
        <taxon>Actinopterygii</taxon>
        <taxon>Neopterygii</taxon>
        <taxon>Teleostei</taxon>
        <taxon>Neoteleostei</taxon>
        <taxon>Acanthomorphata</taxon>
        <taxon>Pelagiaria</taxon>
        <taxon>Scombriformes</taxon>
        <taxon>Scombridae</taxon>
        <taxon>Scomber</taxon>
    </lineage>
</organism>
<sequence>MFQGPRHNGQTFSVTGFHDWKHAIENGKGLNKHAASKEHLTCEAMWRDKERRIHTSKEISTLINTDQLQRNRYYLSAIIDVVEFLAVNQLPFRGDHDAYSAMNEDGCGLFLSLFEFELRKDAELAKIAKTIPRNATYTSHDIQNNLIDVMSALVREHIVKEVGESFYTLKVDGTRDPTGRENISIVLRFLNGLCEPTERLLTIATADQGDAVTLTDTILEELTTAGLSPEKIISQVYDGASLMSGKHGGVQKLLQQKLDKEIPYVHCYNHQLHLVVIHALAVEKAVMDFFSVCNMLYKFCRKPTVAILYKGETLKRLLDQRWTGHSATGLQLVRSACTCLENIRTETEFQAILAHCDSVTKRPSKRKRFQNTAFADYVVEDISTYVDTNEETELRRIFYSCIDSVCGEMKDRFGKNNCELMEALTALDPVQGTFLDVSKVKPLLDLTKTPALDSEFEVARKFLRAQMEESSPPDGEKWTMKQILKQFQRPLEAMPTVLTAFKHGLTFGASTASCENSFSTLKNVFTEHRQSMLHQRKANLIQLAFEKDLTQKFRDEWKDMALRRFHTVHRRRLPLY</sequence>
<reference evidence="3 4" key="1">
    <citation type="submission" date="2024-01" db="EMBL/GenBank/DDBJ databases">
        <authorList>
            <person name="Alioto T."/>
            <person name="Alioto T."/>
            <person name="Gomez Garrido J."/>
        </authorList>
    </citation>
    <scope>NUCLEOTIDE SEQUENCE [LARGE SCALE GENOMIC DNA]</scope>
</reference>
<proteinExistence type="predicted"/>
<dbReference type="Pfam" id="PF05699">
    <property type="entry name" value="Dimer_Tnp_hAT"/>
    <property type="match status" value="1"/>
</dbReference>
<name>A0AAV1PV04_SCOSC</name>
<gene>
    <name evidence="3" type="ORF">FSCOSCO3_A000616</name>
</gene>
<comment type="caution">
    <text evidence="3">The sequence shown here is derived from an EMBL/GenBank/DDBJ whole genome shotgun (WGS) entry which is preliminary data.</text>
</comment>
<dbReference type="AlphaFoldDB" id="A0AAV1PV04"/>
<dbReference type="InterPro" id="IPR025398">
    <property type="entry name" value="DUF4371"/>
</dbReference>
<evidence type="ECO:0000313" key="4">
    <source>
        <dbReference type="Proteomes" id="UP001314229"/>
    </source>
</evidence>
<keyword evidence="4" id="KW-1185">Reference proteome</keyword>
<protein>
    <submittedName>
        <fullName evidence="3">Zinc finger MYM-type protein 1-like</fullName>
    </submittedName>
</protein>
<dbReference type="SUPFAM" id="SSF53098">
    <property type="entry name" value="Ribonuclease H-like"/>
    <property type="match status" value="1"/>
</dbReference>
<evidence type="ECO:0000259" key="1">
    <source>
        <dbReference type="Pfam" id="PF05699"/>
    </source>
</evidence>
<dbReference type="Proteomes" id="UP001314229">
    <property type="component" value="Unassembled WGS sequence"/>
</dbReference>
<accession>A0AAV1PV04</accession>
<dbReference type="Pfam" id="PF14291">
    <property type="entry name" value="DUF4371"/>
    <property type="match status" value="1"/>
</dbReference>
<dbReference type="GO" id="GO:0046983">
    <property type="term" value="F:protein dimerization activity"/>
    <property type="evidence" value="ECO:0007669"/>
    <property type="project" value="InterPro"/>
</dbReference>
<feature type="domain" description="HAT C-terminal dimerisation" evidence="1">
    <location>
        <begin position="494"/>
        <end position="540"/>
    </location>
</feature>